<dbReference type="Pfam" id="PF05768">
    <property type="entry name" value="Glrx-like"/>
    <property type="match status" value="1"/>
</dbReference>
<proteinExistence type="predicted"/>
<reference evidence="1" key="1">
    <citation type="journal article" date="2020" name="mSystems">
        <title>Genome- and Community-Level Interaction Insights into Carbon Utilization and Element Cycling Functions of Hydrothermarchaeota in Hydrothermal Sediment.</title>
        <authorList>
            <person name="Zhou Z."/>
            <person name="Liu Y."/>
            <person name="Xu W."/>
            <person name="Pan J."/>
            <person name="Luo Z.H."/>
            <person name="Li M."/>
        </authorList>
    </citation>
    <scope>NUCLEOTIDE SEQUENCE [LARGE SCALE GENOMIC DNA]</scope>
    <source>
        <strain evidence="1">HyVt-633</strain>
    </source>
</reference>
<dbReference type="Gene3D" id="3.40.30.10">
    <property type="entry name" value="Glutaredoxin"/>
    <property type="match status" value="1"/>
</dbReference>
<gene>
    <name evidence="1" type="ORF">ENL07_11065</name>
</gene>
<dbReference type="Proteomes" id="UP000886058">
    <property type="component" value="Unassembled WGS sequence"/>
</dbReference>
<dbReference type="PANTHER" id="PTHR33558:SF1">
    <property type="entry name" value="GLUTAREDOXIN-LIKE PROTEIN C5ORF63 HOMOLOG"/>
    <property type="match status" value="1"/>
</dbReference>
<dbReference type="InterPro" id="IPR052565">
    <property type="entry name" value="Glutaredoxin-like_YDR286C"/>
</dbReference>
<sequence>MRPVVTIYGKPGCCLCDEAIKGLEEVRQSMPFEIEHVDISGDAELAGRYGLDIPVIFINGRDAFKHRIDSERLIELLHGQ</sequence>
<accession>A0A7C5HKC1</accession>
<dbReference type="InterPro" id="IPR008554">
    <property type="entry name" value="Glutaredoxin-like"/>
</dbReference>
<comment type="caution">
    <text evidence="1">The sequence shown here is derived from an EMBL/GenBank/DDBJ whole genome shotgun (WGS) entry which is preliminary data.</text>
</comment>
<dbReference type="EMBL" id="DRSQ01000234">
    <property type="protein sequence ID" value="HHE33125.1"/>
    <property type="molecule type" value="Genomic_DNA"/>
</dbReference>
<dbReference type="SUPFAM" id="SSF52833">
    <property type="entry name" value="Thioredoxin-like"/>
    <property type="match status" value="1"/>
</dbReference>
<dbReference type="InterPro" id="IPR036249">
    <property type="entry name" value="Thioredoxin-like_sf"/>
</dbReference>
<name>A0A7C5HKC1_9CHLB</name>
<protein>
    <submittedName>
        <fullName evidence="1">Glutaredoxin family protein</fullName>
    </submittedName>
</protein>
<dbReference type="PANTHER" id="PTHR33558">
    <property type="entry name" value="GLUTAREDOXIN-LIKE PROTEIN C5ORF63 HOMOLOG"/>
    <property type="match status" value="1"/>
</dbReference>
<organism evidence="1">
    <name type="scientific">Chlorobaculum parvum</name>
    <dbReference type="NCBI Taxonomy" id="274539"/>
    <lineage>
        <taxon>Bacteria</taxon>
        <taxon>Pseudomonadati</taxon>
        <taxon>Chlorobiota</taxon>
        <taxon>Chlorobiia</taxon>
        <taxon>Chlorobiales</taxon>
        <taxon>Chlorobiaceae</taxon>
        <taxon>Chlorobaculum</taxon>
    </lineage>
</organism>
<dbReference type="PROSITE" id="PS51354">
    <property type="entry name" value="GLUTAREDOXIN_2"/>
    <property type="match status" value="1"/>
</dbReference>
<evidence type="ECO:0000313" key="1">
    <source>
        <dbReference type="EMBL" id="HHE33125.1"/>
    </source>
</evidence>
<dbReference type="AlphaFoldDB" id="A0A7C5HKC1"/>